<gene>
    <name evidence="4" type="ORF">Poly30_27000</name>
</gene>
<evidence type="ECO:0000259" key="3">
    <source>
        <dbReference type="SMART" id="SM01027"/>
    </source>
</evidence>
<evidence type="ECO:0000313" key="5">
    <source>
        <dbReference type="Proteomes" id="UP000320390"/>
    </source>
</evidence>
<evidence type="ECO:0000256" key="1">
    <source>
        <dbReference type="ARBA" id="ARBA00022801"/>
    </source>
</evidence>
<feature type="domain" description="Metallo-beta-lactamase" evidence="2">
    <location>
        <begin position="16"/>
        <end position="239"/>
    </location>
</feature>
<dbReference type="Pfam" id="PF10996">
    <property type="entry name" value="Beta-Casp"/>
    <property type="match status" value="1"/>
</dbReference>
<keyword evidence="1 4" id="KW-0378">Hydrolase</keyword>
<dbReference type="EC" id="3.1.-.-" evidence="4"/>
<dbReference type="Gene3D" id="3.40.50.10890">
    <property type="match status" value="1"/>
</dbReference>
<dbReference type="InterPro" id="IPR050698">
    <property type="entry name" value="MBL"/>
</dbReference>
<dbReference type="RefSeq" id="WP_145198017.1">
    <property type="nucleotide sequence ID" value="NZ_CP036434.1"/>
</dbReference>
<dbReference type="SUPFAM" id="SSF56281">
    <property type="entry name" value="Metallo-hydrolase/oxidoreductase"/>
    <property type="match status" value="1"/>
</dbReference>
<protein>
    <submittedName>
        <fullName evidence="4">Ribonuclease</fullName>
        <ecNumber evidence="4">3.1.-.-</ecNumber>
    </submittedName>
</protein>
<dbReference type="Pfam" id="PF07521">
    <property type="entry name" value="RMMBL"/>
    <property type="match status" value="1"/>
</dbReference>
<dbReference type="Pfam" id="PF00753">
    <property type="entry name" value="Lactamase_B"/>
    <property type="match status" value="1"/>
</dbReference>
<dbReference type="AlphaFoldDB" id="A0A518ESV9"/>
<dbReference type="InterPro" id="IPR001279">
    <property type="entry name" value="Metallo-B-lactamas"/>
</dbReference>
<dbReference type="SMART" id="SM01027">
    <property type="entry name" value="Beta-Casp"/>
    <property type="match status" value="1"/>
</dbReference>
<evidence type="ECO:0000313" key="4">
    <source>
        <dbReference type="EMBL" id="QDV07181.1"/>
    </source>
</evidence>
<organism evidence="4 5">
    <name type="scientific">Saltatorellus ferox</name>
    <dbReference type="NCBI Taxonomy" id="2528018"/>
    <lineage>
        <taxon>Bacteria</taxon>
        <taxon>Pseudomonadati</taxon>
        <taxon>Planctomycetota</taxon>
        <taxon>Planctomycetia</taxon>
        <taxon>Planctomycetia incertae sedis</taxon>
        <taxon>Saltatorellus</taxon>
    </lineage>
</organism>
<dbReference type="PANTHER" id="PTHR11203">
    <property type="entry name" value="CLEAVAGE AND POLYADENYLATION SPECIFICITY FACTOR FAMILY MEMBER"/>
    <property type="match status" value="1"/>
</dbReference>
<feature type="domain" description="Beta-Casp" evidence="3">
    <location>
        <begin position="255"/>
        <end position="378"/>
    </location>
</feature>
<dbReference type="GO" id="GO:0004521">
    <property type="term" value="F:RNA endonuclease activity"/>
    <property type="evidence" value="ECO:0007669"/>
    <property type="project" value="TreeGrafter"/>
</dbReference>
<evidence type="ECO:0000259" key="2">
    <source>
        <dbReference type="SMART" id="SM00849"/>
    </source>
</evidence>
<reference evidence="4 5" key="1">
    <citation type="submission" date="2019-02" db="EMBL/GenBank/DDBJ databases">
        <title>Deep-cultivation of Planctomycetes and their phenomic and genomic characterization uncovers novel biology.</title>
        <authorList>
            <person name="Wiegand S."/>
            <person name="Jogler M."/>
            <person name="Boedeker C."/>
            <person name="Pinto D."/>
            <person name="Vollmers J."/>
            <person name="Rivas-Marin E."/>
            <person name="Kohn T."/>
            <person name="Peeters S.H."/>
            <person name="Heuer A."/>
            <person name="Rast P."/>
            <person name="Oberbeckmann S."/>
            <person name="Bunk B."/>
            <person name="Jeske O."/>
            <person name="Meyerdierks A."/>
            <person name="Storesund J.E."/>
            <person name="Kallscheuer N."/>
            <person name="Luecker S."/>
            <person name="Lage O.M."/>
            <person name="Pohl T."/>
            <person name="Merkel B.J."/>
            <person name="Hornburger P."/>
            <person name="Mueller R.-W."/>
            <person name="Bruemmer F."/>
            <person name="Labrenz M."/>
            <person name="Spormann A.M."/>
            <person name="Op den Camp H."/>
            <person name="Overmann J."/>
            <person name="Amann R."/>
            <person name="Jetten M.S.M."/>
            <person name="Mascher T."/>
            <person name="Medema M.H."/>
            <person name="Devos D.P."/>
            <person name="Kaster A.-K."/>
            <person name="Ovreas L."/>
            <person name="Rohde M."/>
            <person name="Galperin M.Y."/>
            <person name="Jogler C."/>
        </authorList>
    </citation>
    <scope>NUCLEOTIDE SEQUENCE [LARGE SCALE GENOMIC DNA]</scope>
    <source>
        <strain evidence="4 5">Poly30</strain>
    </source>
</reference>
<dbReference type="Proteomes" id="UP000320390">
    <property type="component" value="Chromosome"/>
</dbReference>
<sequence>MKSPKIRFLGAAGTVTGSRFLLETGAARVLIDCGLFQGEKSIRQRNWEPFLVPPREIDAVVLTHAHIDHTGYLPALCRDGFSGPIHCTPATADLTEMLLEDSARISQEDARYANRKGFSRHHPALPLYTVEDAKEAAEQLRTAAFNRWFRVAPGFEVRYRHAGHIIGSAMVEARVSADGGDPVRVLFSGDIGRYDAPLVPDPTEPEDCDVLVIESTYGDRSHPESRIEEQLEEILRKGIPRGATILFAAFAVGRSQQLVYLLDKVMDEIGMTVPIHLDSPMAANATKIYRRYPEESGLENVDMRSGSSPVFGKNVYLHRSADESRRLNDLTGPRVIIASSGMMTGGRILHHLKRCLPDENNLVVLGGYQAAGTRGRRLQNGEKTIRIHGQEIENRAETAQLTGLSAHADANELLRWVKDLPAPKQTFIVHGEDDAREVFAKRLQNERGHHCILPEHGSTHELQKL</sequence>
<dbReference type="InterPro" id="IPR036866">
    <property type="entry name" value="RibonucZ/Hydroxyglut_hydro"/>
</dbReference>
<dbReference type="GO" id="GO:0016787">
    <property type="term" value="F:hydrolase activity"/>
    <property type="evidence" value="ECO:0007669"/>
    <property type="project" value="UniProtKB-KW"/>
</dbReference>
<proteinExistence type="predicted"/>
<dbReference type="EMBL" id="CP036434">
    <property type="protein sequence ID" value="QDV07181.1"/>
    <property type="molecule type" value="Genomic_DNA"/>
</dbReference>
<dbReference type="PANTHER" id="PTHR11203:SF37">
    <property type="entry name" value="INTEGRATOR COMPLEX SUBUNIT 11"/>
    <property type="match status" value="1"/>
</dbReference>
<dbReference type="InterPro" id="IPR022712">
    <property type="entry name" value="Beta_Casp"/>
</dbReference>
<accession>A0A518ESV9</accession>
<dbReference type="InterPro" id="IPR011108">
    <property type="entry name" value="RMMBL"/>
</dbReference>
<dbReference type="OrthoDB" id="9803916at2"/>
<dbReference type="CDD" id="cd16295">
    <property type="entry name" value="TTHA0252-CPSF-like_MBL-fold"/>
    <property type="match status" value="1"/>
</dbReference>
<name>A0A518ESV9_9BACT</name>
<dbReference type="Gene3D" id="3.60.15.10">
    <property type="entry name" value="Ribonuclease Z/Hydroxyacylglutathione hydrolase-like"/>
    <property type="match status" value="1"/>
</dbReference>
<keyword evidence="5" id="KW-1185">Reference proteome</keyword>
<dbReference type="SMART" id="SM00849">
    <property type="entry name" value="Lactamase_B"/>
    <property type="match status" value="1"/>
</dbReference>